<dbReference type="Proteomes" id="UP000005446">
    <property type="component" value="Unassembled WGS sequence"/>
</dbReference>
<dbReference type="AlphaFoldDB" id="H0EKZ5"/>
<protein>
    <recommendedName>
        <fullName evidence="8">Magnesium transport protein CorA, transmembrane region</fullName>
    </recommendedName>
</protein>
<keyword evidence="4 5" id="KW-0472">Membrane</keyword>
<sequence>MHLDILKNPKAKKLEELEAVRPTSLLVFIVDRVLSDFTGTQPDLVDTYWEFFDLMNMNAIRDNKDRQEAAIYAFTIVTIIFLPISTVASVFGMNTNDIRNMAQNQWLFWAAALPLTTIVIVVSLIAAGIIPWTFVRKDRAALATAQAEVSEVKMVRPFISTRNTGGVRNRYPSRVREQPKVN</sequence>
<dbReference type="InParanoid" id="H0EKZ5"/>
<dbReference type="SUPFAM" id="SSF144083">
    <property type="entry name" value="Magnesium transport protein CorA, transmembrane region"/>
    <property type="match status" value="1"/>
</dbReference>
<evidence type="ECO:0000256" key="5">
    <source>
        <dbReference type="SAM" id="Phobius"/>
    </source>
</evidence>
<evidence type="ECO:0000256" key="4">
    <source>
        <dbReference type="ARBA" id="ARBA00023136"/>
    </source>
</evidence>
<gene>
    <name evidence="6" type="ORF">M7I_3229</name>
</gene>
<evidence type="ECO:0000313" key="7">
    <source>
        <dbReference type="Proteomes" id="UP000005446"/>
    </source>
</evidence>
<evidence type="ECO:0000313" key="6">
    <source>
        <dbReference type="EMBL" id="EHL00838.1"/>
    </source>
</evidence>
<evidence type="ECO:0000256" key="1">
    <source>
        <dbReference type="ARBA" id="ARBA00004141"/>
    </source>
</evidence>
<dbReference type="HOGENOM" id="CLU_1482115_0_0_1"/>
<dbReference type="GO" id="GO:0016020">
    <property type="term" value="C:membrane"/>
    <property type="evidence" value="ECO:0007669"/>
    <property type="project" value="UniProtKB-SubCell"/>
</dbReference>
<accession>H0EKZ5</accession>
<evidence type="ECO:0000256" key="2">
    <source>
        <dbReference type="ARBA" id="ARBA00022692"/>
    </source>
</evidence>
<evidence type="ECO:0000256" key="3">
    <source>
        <dbReference type="ARBA" id="ARBA00022989"/>
    </source>
</evidence>
<name>H0EKZ5_GLAL7</name>
<dbReference type="OrthoDB" id="5286874at2759"/>
<comment type="subcellular location">
    <subcellularLocation>
        <location evidence="1">Membrane</location>
        <topology evidence="1">Multi-pass membrane protein</topology>
    </subcellularLocation>
</comment>
<keyword evidence="7" id="KW-1185">Reference proteome</keyword>
<reference evidence="6 7" key="1">
    <citation type="journal article" date="2012" name="Eukaryot. Cell">
        <title>Genome sequence of the fungus Glarea lozoyensis: the first genome sequence of a species from the Helotiaceae family.</title>
        <authorList>
            <person name="Youssar L."/>
            <person name="Gruening B.A."/>
            <person name="Erxleben A."/>
            <person name="Guenther S."/>
            <person name="Huettel W."/>
        </authorList>
    </citation>
    <scope>NUCLEOTIDE SEQUENCE [LARGE SCALE GENOMIC DNA]</scope>
    <source>
        <strain evidence="7">ATCC 74030 / MF5533</strain>
    </source>
</reference>
<feature type="transmembrane region" description="Helical" evidence="5">
    <location>
        <begin position="106"/>
        <end position="130"/>
    </location>
</feature>
<feature type="transmembrane region" description="Helical" evidence="5">
    <location>
        <begin position="69"/>
        <end position="94"/>
    </location>
</feature>
<dbReference type="InterPro" id="IPR045863">
    <property type="entry name" value="CorA_TM1_TM2"/>
</dbReference>
<keyword evidence="2 5" id="KW-0812">Transmembrane</keyword>
<organism evidence="6 7">
    <name type="scientific">Glarea lozoyensis (strain ATCC 74030 / MF5533)</name>
    <dbReference type="NCBI Taxonomy" id="1104152"/>
    <lineage>
        <taxon>Eukaryota</taxon>
        <taxon>Fungi</taxon>
        <taxon>Dikarya</taxon>
        <taxon>Ascomycota</taxon>
        <taxon>Pezizomycotina</taxon>
        <taxon>Leotiomycetes</taxon>
        <taxon>Helotiales</taxon>
        <taxon>Helotiaceae</taxon>
        <taxon>Glarea</taxon>
    </lineage>
</organism>
<dbReference type="GO" id="GO:0046873">
    <property type="term" value="F:metal ion transmembrane transporter activity"/>
    <property type="evidence" value="ECO:0007669"/>
    <property type="project" value="InterPro"/>
</dbReference>
<dbReference type="Gene3D" id="1.20.58.340">
    <property type="entry name" value="Magnesium transport protein CorA, transmembrane region"/>
    <property type="match status" value="1"/>
</dbReference>
<proteinExistence type="predicted"/>
<dbReference type="InterPro" id="IPR002523">
    <property type="entry name" value="MgTranspt_CorA/ZnTranspt_ZntB"/>
</dbReference>
<keyword evidence="3 5" id="KW-1133">Transmembrane helix</keyword>
<dbReference type="Pfam" id="PF01544">
    <property type="entry name" value="CorA"/>
    <property type="match status" value="1"/>
</dbReference>
<evidence type="ECO:0008006" key="8">
    <source>
        <dbReference type="Google" id="ProtNLM"/>
    </source>
</evidence>
<comment type="caution">
    <text evidence="6">The sequence shown here is derived from an EMBL/GenBank/DDBJ whole genome shotgun (WGS) entry which is preliminary data.</text>
</comment>
<dbReference type="EMBL" id="AGUE01000073">
    <property type="protein sequence ID" value="EHL00838.1"/>
    <property type="molecule type" value="Genomic_DNA"/>
</dbReference>